<evidence type="ECO:0000313" key="9">
    <source>
        <dbReference type="EMBL" id="KAF9520336.1"/>
    </source>
</evidence>
<evidence type="ECO:0000256" key="4">
    <source>
        <dbReference type="ARBA" id="ARBA00022723"/>
    </source>
</evidence>
<dbReference type="InterPro" id="IPR036851">
    <property type="entry name" value="Chloroperoxidase-like_sf"/>
</dbReference>
<comment type="cofactor">
    <cofactor evidence="1">
        <name>heme b</name>
        <dbReference type="ChEBI" id="CHEBI:60344"/>
    </cofactor>
</comment>
<keyword evidence="3" id="KW-0349">Heme</keyword>
<dbReference type="SUPFAM" id="SSF47571">
    <property type="entry name" value="Cloroperoxidase"/>
    <property type="match status" value="1"/>
</dbReference>
<feature type="non-terminal residue" evidence="9">
    <location>
        <position position="216"/>
    </location>
</feature>
<organism evidence="9 10">
    <name type="scientific">Hydnum rufescens UP504</name>
    <dbReference type="NCBI Taxonomy" id="1448309"/>
    <lineage>
        <taxon>Eukaryota</taxon>
        <taxon>Fungi</taxon>
        <taxon>Dikarya</taxon>
        <taxon>Basidiomycota</taxon>
        <taxon>Agaricomycotina</taxon>
        <taxon>Agaricomycetes</taxon>
        <taxon>Cantharellales</taxon>
        <taxon>Hydnaceae</taxon>
        <taxon>Hydnum</taxon>
    </lineage>
</organism>
<dbReference type="Gene3D" id="1.10.489.10">
    <property type="entry name" value="Chloroperoxidase-like"/>
    <property type="match status" value="1"/>
</dbReference>
<keyword evidence="6" id="KW-0408">Iron</keyword>
<reference evidence="9" key="1">
    <citation type="journal article" date="2020" name="Nat. Commun.">
        <title>Large-scale genome sequencing of mycorrhizal fungi provides insights into the early evolution of symbiotic traits.</title>
        <authorList>
            <person name="Miyauchi S."/>
            <person name="Kiss E."/>
            <person name="Kuo A."/>
            <person name="Drula E."/>
            <person name="Kohler A."/>
            <person name="Sanchez-Garcia M."/>
            <person name="Morin E."/>
            <person name="Andreopoulos B."/>
            <person name="Barry K.W."/>
            <person name="Bonito G."/>
            <person name="Buee M."/>
            <person name="Carver A."/>
            <person name="Chen C."/>
            <person name="Cichocki N."/>
            <person name="Clum A."/>
            <person name="Culley D."/>
            <person name="Crous P.W."/>
            <person name="Fauchery L."/>
            <person name="Girlanda M."/>
            <person name="Hayes R.D."/>
            <person name="Keri Z."/>
            <person name="LaButti K."/>
            <person name="Lipzen A."/>
            <person name="Lombard V."/>
            <person name="Magnuson J."/>
            <person name="Maillard F."/>
            <person name="Murat C."/>
            <person name="Nolan M."/>
            <person name="Ohm R.A."/>
            <person name="Pangilinan J."/>
            <person name="Pereira M.F."/>
            <person name="Perotto S."/>
            <person name="Peter M."/>
            <person name="Pfister S."/>
            <person name="Riley R."/>
            <person name="Sitrit Y."/>
            <person name="Stielow J.B."/>
            <person name="Szollosi G."/>
            <person name="Zifcakova L."/>
            <person name="Stursova M."/>
            <person name="Spatafora J.W."/>
            <person name="Tedersoo L."/>
            <person name="Vaario L.M."/>
            <person name="Yamada A."/>
            <person name="Yan M."/>
            <person name="Wang P."/>
            <person name="Xu J."/>
            <person name="Bruns T."/>
            <person name="Baldrian P."/>
            <person name="Vilgalys R."/>
            <person name="Dunand C."/>
            <person name="Henrissat B."/>
            <person name="Grigoriev I.V."/>
            <person name="Hibbett D."/>
            <person name="Nagy L.G."/>
            <person name="Martin F.M."/>
        </authorList>
    </citation>
    <scope>NUCLEOTIDE SEQUENCE</scope>
    <source>
        <strain evidence="9">UP504</strain>
    </source>
</reference>
<evidence type="ECO:0000256" key="5">
    <source>
        <dbReference type="ARBA" id="ARBA00023002"/>
    </source>
</evidence>
<evidence type="ECO:0000256" key="2">
    <source>
        <dbReference type="ARBA" id="ARBA00022559"/>
    </source>
</evidence>
<dbReference type="PANTHER" id="PTHR33577:SF9">
    <property type="entry name" value="PEROXIDASE STCC"/>
    <property type="match status" value="1"/>
</dbReference>
<name>A0A9P6BCR3_9AGAM</name>
<dbReference type="InterPro" id="IPR000028">
    <property type="entry name" value="Chloroperoxidase"/>
</dbReference>
<evidence type="ECO:0000256" key="3">
    <source>
        <dbReference type="ARBA" id="ARBA00022617"/>
    </source>
</evidence>
<dbReference type="GO" id="GO:0004601">
    <property type="term" value="F:peroxidase activity"/>
    <property type="evidence" value="ECO:0007669"/>
    <property type="project" value="UniProtKB-KW"/>
</dbReference>
<evidence type="ECO:0000313" key="10">
    <source>
        <dbReference type="Proteomes" id="UP000886523"/>
    </source>
</evidence>
<gene>
    <name evidence="9" type="ORF">BS47DRAFT_1254540</name>
</gene>
<dbReference type="PANTHER" id="PTHR33577">
    <property type="entry name" value="STERIGMATOCYSTIN BIOSYNTHESIS PEROXIDASE STCC-RELATED"/>
    <property type="match status" value="1"/>
</dbReference>
<dbReference type="Pfam" id="PF01328">
    <property type="entry name" value="Peroxidase_2"/>
    <property type="match status" value="1"/>
</dbReference>
<keyword evidence="2" id="KW-0575">Peroxidase</keyword>
<feature type="domain" description="Heme haloperoxidase family profile" evidence="8">
    <location>
        <begin position="1"/>
        <end position="200"/>
    </location>
</feature>
<dbReference type="Proteomes" id="UP000886523">
    <property type="component" value="Unassembled WGS sequence"/>
</dbReference>
<keyword evidence="10" id="KW-1185">Reference proteome</keyword>
<proteinExistence type="inferred from homology"/>
<comment type="similarity">
    <text evidence="7">Belongs to the chloroperoxidase family.</text>
</comment>
<comment type="caution">
    <text evidence="9">The sequence shown here is derived from an EMBL/GenBank/DDBJ whole genome shotgun (WGS) entry which is preliminary data.</text>
</comment>
<protein>
    <recommendedName>
        <fullName evidence="8">Heme haloperoxidase family profile domain-containing protein</fullName>
    </recommendedName>
</protein>
<dbReference type="AlphaFoldDB" id="A0A9P6BCR3"/>
<dbReference type="EMBL" id="MU128912">
    <property type="protein sequence ID" value="KAF9520336.1"/>
    <property type="molecule type" value="Genomic_DNA"/>
</dbReference>
<keyword evidence="4" id="KW-0479">Metal-binding</keyword>
<keyword evidence="5" id="KW-0560">Oxidoreductase</keyword>
<evidence type="ECO:0000256" key="7">
    <source>
        <dbReference type="ARBA" id="ARBA00025795"/>
    </source>
</evidence>
<evidence type="ECO:0000256" key="6">
    <source>
        <dbReference type="ARBA" id="ARBA00023004"/>
    </source>
</evidence>
<evidence type="ECO:0000256" key="1">
    <source>
        <dbReference type="ARBA" id="ARBA00001970"/>
    </source>
</evidence>
<dbReference type="OrthoDB" id="407298at2759"/>
<evidence type="ECO:0000259" key="8">
    <source>
        <dbReference type="PROSITE" id="PS51405"/>
    </source>
</evidence>
<accession>A0A9P6BCR3</accession>
<dbReference type="PROSITE" id="PS51405">
    <property type="entry name" value="HEME_HALOPEROXIDASE"/>
    <property type="match status" value="1"/>
</dbReference>
<dbReference type="GO" id="GO:0046872">
    <property type="term" value="F:metal ion binding"/>
    <property type="evidence" value="ECO:0007669"/>
    <property type="project" value="UniProtKB-KW"/>
</dbReference>
<feature type="non-terminal residue" evidence="9">
    <location>
        <position position="1"/>
    </location>
</feature>
<sequence>HRWIAPGPGDLRAPCPALNTLANHGYINRDGRNLNLYTLVKAQVEVFNISYPLALSLAIEAVFLCGNGLTADLKQVRAHNKIEHDASLSRDDVPGNSWQRNPELVNSLIADSGTIEGLSFKDMARVRVRREKTLGNKHLDFAHLRIALGEACLTIGVWGFGGGEDMTKRVVSKARLRSFFLDERLPEGWAKPLHCLGFLRTLNMGGKLQDEMKHIR</sequence>